<dbReference type="InterPro" id="IPR029058">
    <property type="entry name" value="AB_hydrolase_fold"/>
</dbReference>
<dbReference type="Pfam" id="PF00135">
    <property type="entry name" value="COesterase"/>
    <property type="match status" value="1"/>
</dbReference>
<dbReference type="AlphaFoldDB" id="A0A6J0C264"/>
<sequence length="527" mass="59004">MNNPVVEVKQGLLRGATVESVIGGSYIAFKGIPYAAPPVGNLRFRDPQPAHSWTGIRDALEEGSKCAQFSLFTMSIIGDDDCLYLNVATPSLAGSRPVMVWIHGGGYFFGDGGSDVYGPDYLMKADVVHVGINYRLGVLGFLQLEHEAASGNMGLKDQIAALKWLKENIVKFGGDPNNITLFGQSAGSASAHYLLLSPLAKGLFHKAIMQSGALLAHWAHISEPLKMAHRYIAAFGKDITDPNEIVEYLRTVPVRKLIEIQEKMSTPEEKMNVLTPFRPTVDTNSAEPLIPKPLEELVQQGFDVPIIIGYTTHEGVIFLTSGSEEVYNAVENNFEAAVLRVLTDRAPSRVTEITKEIQTFYYKGKPITRDLATNYAHFAGDLHFVKELHKVVDIQREKNSPTYLYRFSYDSPDSVTKLIYGVIREGVLHGQENQYLFFPKNYREHVKMKPGFPDQIFSDKLIRLWTNFARTGNPTPVVDDLITTKWKPVTRTAKNFLEINQTLSNSMNPDEEMWEMWKRIEAMIGGQ</sequence>
<name>A0A6J0C264_NEOLC</name>
<evidence type="ECO:0000256" key="2">
    <source>
        <dbReference type="ARBA" id="ARBA00022487"/>
    </source>
</evidence>
<dbReference type="SUPFAM" id="SSF53474">
    <property type="entry name" value="alpha/beta-Hydrolases"/>
    <property type="match status" value="1"/>
</dbReference>
<dbReference type="EC" id="3.1.1.-" evidence="6"/>
<dbReference type="GeneID" id="107224827"/>
<evidence type="ECO:0000256" key="3">
    <source>
        <dbReference type="ARBA" id="ARBA00022801"/>
    </source>
</evidence>
<comment type="similarity">
    <text evidence="1 6">Belongs to the type-B carboxylesterase/lipase family.</text>
</comment>
<reference evidence="9" key="1">
    <citation type="submission" date="2025-08" db="UniProtKB">
        <authorList>
            <consortium name="RefSeq"/>
        </authorList>
    </citation>
    <scope>IDENTIFICATION</scope>
    <source>
        <tissue evidence="9">Thorax and Abdomen</tissue>
    </source>
</reference>
<keyword evidence="8" id="KW-1185">Reference proteome</keyword>
<gene>
    <name evidence="9" type="primary">LOC107224827</name>
</gene>
<evidence type="ECO:0000313" key="9">
    <source>
        <dbReference type="RefSeq" id="XP_015520519.2"/>
    </source>
</evidence>
<protein>
    <recommendedName>
        <fullName evidence="6">Carboxylic ester hydrolase</fullName>
        <ecNumber evidence="6">3.1.1.-</ecNumber>
    </recommendedName>
</protein>
<dbReference type="KEGG" id="nlo:107224827"/>
<accession>A0A6J0C264</accession>
<evidence type="ECO:0000256" key="5">
    <source>
        <dbReference type="ARBA" id="ARBA00023180"/>
    </source>
</evidence>
<dbReference type="PROSITE" id="PS00122">
    <property type="entry name" value="CARBOXYLESTERASE_B_1"/>
    <property type="match status" value="1"/>
</dbReference>
<dbReference type="InterPro" id="IPR002018">
    <property type="entry name" value="CarbesteraseB"/>
</dbReference>
<dbReference type="Gene3D" id="3.40.50.1820">
    <property type="entry name" value="alpha/beta hydrolase"/>
    <property type="match status" value="1"/>
</dbReference>
<evidence type="ECO:0000313" key="8">
    <source>
        <dbReference type="Proteomes" id="UP000829291"/>
    </source>
</evidence>
<keyword evidence="5" id="KW-0325">Glycoprotein</keyword>
<dbReference type="InParanoid" id="A0A6J0C264"/>
<dbReference type="PANTHER" id="PTHR43142">
    <property type="entry name" value="CARBOXYLIC ESTER HYDROLASE"/>
    <property type="match status" value="1"/>
</dbReference>
<evidence type="ECO:0000256" key="6">
    <source>
        <dbReference type="RuleBase" id="RU361235"/>
    </source>
</evidence>
<dbReference type="Proteomes" id="UP000829291">
    <property type="component" value="Chromosome 7"/>
</dbReference>
<dbReference type="InterPro" id="IPR019826">
    <property type="entry name" value="Carboxylesterase_B_AS"/>
</dbReference>
<evidence type="ECO:0000259" key="7">
    <source>
        <dbReference type="Pfam" id="PF00135"/>
    </source>
</evidence>
<organism evidence="9">
    <name type="scientific">Neodiprion lecontei</name>
    <name type="common">Redheaded pine sawfly</name>
    <dbReference type="NCBI Taxonomy" id="441921"/>
    <lineage>
        <taxon>Eukaryota</taxon>
        <taxon>Metazoa</taxon>
        <taxon>Ecdysozoa</taxon>
        <taxon>Arthropoda</taxon>
        <taxon>Hexapoda</taxon>
        <taxon>Insecta</taxon>
        <taxon>Pterygota</taxon>
        <taxon>Neoptera</taxon>
        <taxon>Endopterygota</taxon>
        <taxon>Hymenoptera</taxon>
        <taxon>Tenthredinoidea</taxon>
        <taxon>Diprionidae</taxon>
        <taxon>Diprioninae</taxon>
        <taxon>Neodiprion</taxon>
    </lineage>
</organism>
<evidence type="ECO:0000256" key="1">
    <source>
        <dbReference type="ARBA" id="ARBA00005964"/>
    </source>
</evidence>
<keyword evidence="4" id="KW-1015">Disulfide bond</keyword>
<feature type="domain" description="Carboxylesterase type B" evidence="7">
    <location>
        <begin position="3"/>
        <end position="508"/>
    </location>
</feature>
<keyword evidence="2" id="KW-0719">Serine esterase</keyword>
<dbReference type="GO" id="GO:0052689">
    <property type="term" value="F:carboxylic ester hydrolase activity"/>
    <property type="evidence" value="ECO:0007669"/>
    <property type="project" value="UniProtKB-KW"/>
</dbReference>
<dbReference type="PANTHER" id="PTHR43142:SF1">
    <property type="entry name" value="CARBOXYLIC ESTER HYDROLASE"/>
    <property type="match status" value="1"/>
</dbReference>
<evidence type="ECO:0000256" key="4">
    <source>
        <dbReference type="ARBA" id="ARBA00023157"/>
    </source>
</evidence>
<proteinExistence type="inferred from homology"/>
<dbReference type="RefSeq" id="XP_015520519.2">
    <property type="nucleotide sequence ID" value="XM_015665033.2"/>
</dbReference>
<keyword evidence="3 6" id="KW-0378">Hydrolase</keyword>
<dbReference type="OrthoDB" id="19653at2759"/>